<keyword evidence="5" id="KW-0862">Zinc</keyword>
<evidence type="ECO:0000256" key="6">
    <source>
        <dbReference type="ARBA" id="ARBA00023049"/>
    </source>
</evidence>
<feature type="chain" id="PRO_5032639744" evidence="8">
    <location>
        <begin position="23"/>
        <end position="295"/>
    </location>
</feature>
<dbReference type="InterPro" id="IPR000834">
    <property type="entry name" value="Peptidase_M14"/>
</dbReference>
<proteinExistence type="inferred from homology"/>
<keyword evidence="3" id="KW-0645">Protease</keyword>
<evidence type="ECO:0000256" key="3">
    <source>
        <dbReference type="ARBA" id="ARBA00022670"/>
    </source>
</evidence>
<name>A0A7R6PRF9_9GAMM</name>
<dbReference type="Gene3D" id="3.40.630.10">
    <property type="entry name" value="Zn peptidases"/>
    <property type="match status" value="1"/>
</dbReference>
<feature type="domain" description="Peptidase M14" evidence="9">
    <location>
        <begin position="27"/>
        <end position="282"/>
    </location>
</feature>
<comment type="similarity">
    <text evidence="2 7">Belongs to the peptidase M14 family.</text>
</comment>
<dbReference type="SUPFAM" id="SSF53187">
    <property type="entry name" value="Zn-dependent exopeptidases"/>
    <property type="match status" value="1"/>
</dbReference>
<keyword evidence="6" id="KW-0482">Metalloprotease</keyword>
<dbReference type="AlphaFoldDB" id="A0A7R6PRF9"/>
<dbReference type="GO" id="GO:0005615">
    <property type="term" value="C:extracellular space"/>
    <property type="evidence" value="ECO:0007669"/>
    <property type="project" value="TreeGrafter"/>
</dbReference>
<dbReference type="KEGG" id="njp:NEJAP_3319"/>
<dbReference type="GO" id="GO:0006508">
    <property type="term" value="P:proteolysis"/>
    <property type="evidence" value="ECO:0007669"/>
    <property type="project" value="UniProtKB-KW"/>
</dbReference>
<evidence type="ECO:0000313" key="10">
    <source>
        <dbReference type="EMBL" id="BBB31257.1"/>
    </source>
</evidence>
<evidence type="ECO:0000256" key="1">
    <source>
        <dbReference type="ARBA" id="ARBA00001947"/>
    </source>
</evidence>
<evidence type="ECO:0000256" key="4">
    <source>
        <dbReference type="ARBA" id="ARBA00022801"/>
    </source>
</evidence>
<evidence type="ECO:0000256" key="5">
    <source>
        <dbReference type="ARBA" id="ARBA00022833"/>
    </source>
</evidence>
<keyword evidence="11" id="KW-1185">Reference proteome</keyword>
<keyword evidence="10" id="KW-0121">Carboxypeptidase</keyword>
<feature type="signal peptide" evidence="8">
    <location>
        <begin position="1"/>
        <end position="22"/>
    </location>
</feature>
<evidence type="ECO:0000256" key="8">
    <source>
        <dbReference type="SAM" id="SignalP"/>
    </source>
</evidence>
<evidence type="ECO:0000259" key="9">
    <source>
        <dbReference type="PROSITE" id="PS52035"/>
    </source>
</evidence>
<evidence type="ECO:0000313" key="11">
    <source>
        <dbReference type="Proteomes" id="UP000595332"/>
    </source>
</evidence>
<evidence type="ECO:0000256" key="7">
    <source>
        <dbReference type="PROSITE-ProRule" id="PRU01379"/>
    </source>
</evidence>
<dbReference type="PROSITE" id="PS52035">
    <property type="entry name" value="PEPTIDASE_M14"/>
    <property type="match status" value="1"/>
</dbReference>
<sequence>MIKNRFLFLANFLCVLPALSFATTSVQPNTHKDIKTDVQLLCGKIGRKLSSVSVRECNKLAFDEPRFYSVGGLAILEKHFPAMRSDAPKVLFIGGIHGDEYSSVSVTFKWLNTLHKHHSGAYDWHFLPLANPDGLLRSRSSRVNFNKVDLNRNFIPASGFPEPLAHWKKKARERSRYYPGKAPLSEPESQVVHQLIEEYRPDVIVSVHAPHGILDFDGSSLKPPKKLGPLYLRQLGTYPGSLGNYAWFVKKIPVMTIELPHAGIMPSRNDIGRMWTDLVDWVDKSAVKKEVVLSE</sequence>
<keyword evidence="4" id="KW-0378">Hydrolase</keyword>
<organism evidence="10 11">
    <name type="scientific">Neptunomonas japonica JAMM 1380</name>
    <dbReference type="NCBI Taxonomy" id="1441457"/>
    <lineage>
        <taxon>Bacteria</taxon>
        <taxon>Pseudomonadati</taxon>
        <taxon>Pseudomonadota</taxon>
        <taxon>Gammaproteobacteria</taxon>
        <taxon>Oceanospirillales</taxon>
        <taxon>Oceanospirillaceae</taxon>
        <taxon>Neptunomonas</taxon>
    </lineage>
</organism>
<dbReference type="Proteomes" id="UP000595332">
    <property type="component" value="Chromosome"/>
</dbReference>
<dbReference type="GO" id="GO:0004181">
    <property type="term" value="F:metallocarboxypeptidase activity"/>
    <property type="evidence" value="ECO:0007669"/>
    <property type="project" value="InterPro"/>
</dbReference>
<protein>
    <submittedName>
        <fullName evidence="10">Peptidase M14, carboxypeptidase A</fullName>
    </submittedName>
</protein>
<dbReference type="Pfam" id="PF00246">
    <property type="entry name" value="Peptidase_M14"/>
    <property type="match status" value="1"/>
</dbReference>
<dbReference type="RefSeq" id="WP_236590981.1">
    <property type="nucleotide sequence ID" value="NZ_AP014546.1"/>
</dbReference>
<reference evidence="10 11" key="1">
    <citation type="journal article" date="2008" name="Int. J. Syst. Evol. Microbiol.">
        <title>Neptunomonas japonica sp. nov., an Osedax japonicus symbiont-like bacterium isolated from sediment adjacent to sperm whale carcasses off Kagoshima, Japan.</title>
        <authorList>
            <person name="Miyazaki M."/>
            <person name="Nogi Y."/>
            <person name="Fujiwara Y."/>
            <person name="Kawato M."/>
            <person name="Kubokawa K."/>
            <person name="Horikoshi K."/>
        </authorList>
    </citation>
    <scope>NUCLEOTIDE SEQUENCE [LARGE SCALE GENOMIC DNA]</scope>
    <source>
        <strain evidence="10 11">JAMM 1380</strain>
    </source>
</reference>
<comment type="cofactor">
    <cofactor evidence="1">
        <name>Zn(2+)</name>
        <dbReference type="ChEBI" id="CHEBI:29105"/>
    </cofactor>
</comment>
<dbReference type="GO" id="GO:0008270">
    <property type="term" value="F:zinc ion binding"/>
    <property type="evidence" value="ECO:0007669"/>
    <property type="project" value="InterPro"/>
</dbReference>
<dbReference type="PANTHER" id="PTHR11705:SF143">
    <property type="entry name" value="SLL0236 PROTEIN"/>
    <property type="match status" value="1"/>
</dbReference>
<dbReference type="SMART" id="SM00631">
    <property type="entry name" value="Zn_pept"/>
    <property type="match status" value="1"/>
</dbReference>
<keyword evidence="8" id="KW-0732">Signal</keyword>
<feature type="active site" description="Proton donor/acceptor" evidence="7">
    <location>
        <position position="258"/>
    </location>
</feature>
<dbReference type="PANTHER" id="PTHR11705">
    <property type="entry name" value="PROTEASE FAMILY M14 CARBOXYPEPTIDASE A,B"/>
    <property type="match status" value="1"/>
</dbReference>
<dbReference type="EMBL" id="AP014546">
    <property type="protein sequence ID" value="BBB31257.1"/>
    <property type="molecule type" value="Genomic_DNA"/>
</dbReference>
<evidence type="ECO:0000256" key="2">
    <source>
        <dbReference type="ARBA" id="ARBA00005988"/>
    </source>
</evidence>
<gene>
    <name evidence="10" type="ORF">NEJAP_3319</name>
</gene>
<accession>A0A7R6PRF9</accession>